<dbReference type="EMBL" id="LSRX01000445">
    <property type="protein sequence ID" value="OLP97116.1"/>
    <property type="molecule type" value="Genomic_DNA"/>
</dbReference>
<reference evidence="1 2" key="1">
    <citation type="submission" date="2016-02" db="EMBL/GenBank/DDBJ databases">
        <title>Genome analysis of coral dinoflagellate symbionts highlights evolutionary adaptations to a symbiotic lifestyle.</title>
        <authorList>
            <person name="Aranda M."/>
            <person name="Li Y."/>
            <person name="Liew Y.J."/>
            <person name="Baumgarten S."/>
            <person name="Simakov O."/>
            <person name="Wilson M."/>
            <person name="Piel J."/>
            <person name="Ashoor H."/>
            <person name="Bougouffa S."/>
            <person name="Bajic V.B."/>
            <person name="Ryu T."/>
            <person name="Ravasi T."/>
            <person name="Bayer T."/>
            <person name="Micklem G."/>
            <person name="Kim H."/>
            <person name="Bhak J."/>
            <person name="Lajeunesse T.C."/>
            <person name="Voolstra C.R."/>
        </authorList>
    </citation>
    <scope>NUCLEOTIDE SEQUENCE [LARGE SCALE GENOMIC DNA]</scope>
    <source>
        <strain evidence="1 2">CCMP2467</strain>
    </source>
</reference>
<comment type="caution">
    <text evidence="1">The sequence shown here is derived from an EMBL/GenBank/DDBJ whole genome shotgun (WGS) entry which is preliminary data.</text>
</comment>
<dbReference type="Proteomes" id="UP000186817">
    <property type="component" value="Unassembled WGS sequence"/>
</dbReference>
<evidence type="ECO:0000313" key="2">
    <source>
        <dbReference type="Proteomes" id="UP000186817"/>
    </source>
</evidence>
<protein>
    <submittedName>
        <fullName evidence="1">Uncharacterized protein</fullName>
    </submittedName>
</protein>
<keyword evidence="2" id="KW-1185">Reference proteome</keyword>
<gene>
    <name evidence="1" type="ORF">AK812_SmicGene20571</name>
</gene>
<name>A0A1Q9DPL9_SYMMI</name>
<proteinExistence type="predicted"/>
<organism evidence="1 2">
    <name type="scientific">Symbiodinium microadriaticum</name>
    <name type="common">Dinoflagellate</name>
    <name type="synonym">Zooxanthella microadriatica</name>
    <dbReference type="NCBI Taxonomy" id="2951"/>
    <lineage>
        <taxon>Eukaryota</taxon>
        <taxon>Sar</taxon>
        <taxon>Alveolata</taxon>
        <taxon>Dinophyceae</taxon>
        <taxon>Suessiales</taxon>
        <taxon>Symbiodiniaceae</taxon>
        <taxon>Symbiodinium</taxon>
    </lineage>
</organism>
<dbReference type="AlphaFoldDB" id="A0A1Q9DPL9"/>
<accession>A0A1Q9DPL9</accession>
<evidence type="ECO:0000313" key="1">
    <source>
        <dbReference type="EMBL" id="OLP97116.1"/>
    </source>
</evidence>
<sequence>MLHVRRSLCMPRATQFVAHPTAESGMLPNIGFDYTVLAVEQLDMIGRRSNKTALLAIACREQRTYPPASPTISLTWLRFYQQQLDRRSCTYAKPCSVCLDVPISSIKEVANSSRFITSNGIRAPMELAARRMRHSRARASRYEQVDSALQQHIDIWPSHPFAGLYTPSDRQADFLEEA</sequence>